<accession>A0A2A9DPW2</accession>
<feature type="domain" description="Prepilin type IV endopeptidase peptidase" evidence="2">
    <location>
        <begin position="29"/>
        <end position="120"/>
    </location>
</feature>
<keyword evidence="1" id="KW-0472">Membrane</keyword>
<dbReference type="InterPro" id="IPR000045">
    <property type="entry name" value="Prepilin_IV_endopep_pep"/>
</dbReference>
<dbReference type="Pfam" id="PF01478">
    <property type="entry name" value="Peptidase_A24"/>
    <property type="match status" value="1"/>
</dbReference>
<evidence type="ECO:0000313" key="4">
    <source>
        <dbReference type="Proteomes" id="UP000221653"/>
    </source>
</evidence>
<evidence type="ECO:0000256" key="1">
    <source>
        <dbReference type="SAM" id="Phobius"/>
    </source>
</evidence>
<feature type="transmembrane region" description="Helical" evidence="1">
    <location>
        <begin position="70"/>
        <end position="89"/>
    </location>
</feature>
<gene>
    <name evidence="3" type="ORF">ATK06_1752</name>
</gene>
<comment type="caution">
    <text evidence="3">The sequence shown here is derived from an EMBL/GenBank/DDBJ whole genome shotgun (WGS) entry which is preliminary data.</text>
</comment>
<keyword evidence="1" id="KW-1133">Transmembrane helix</keyword>
<feature type="transmembrane region" description="Helical" evidence="1">
    <location>
        <begin position="96"/>
        <end position="122"/>
    </location>
</feature>
<protein>
    <submittedName>
        <fullName evidence="3">Type 4 prepilin peptidase 1</fullName>
    </submittedName>
</protein>
<dbReference type="AlphaFoldDB" id="A0A2A9DPW2"/>
<organism evidence="3 4">
    <name type="scientific">Corynebacterium renale</name>
    <dbReference type="NCBI Taxonomy" id="1724"/>
    <lineage>
        <taxon>Bacteria</taxon>
        <taxon>Bacillati</taxon>
        <taxon>Actinomycetota</taxon>
        <taxon>Actinomycetes</taxon>
        <taxon>Mycobacteriales</taxon>
        <taxon>Corynebacteriaceae</taxon>
        <taxon>Corynebacterium</taxon>
    </lineage>
</organism>
<sequence>MGIMRGDWGFFGVFIDSPPITGAWISGWIMWACALALYDETSRRLPNAMTYTGGFLAIAVAILYDPGWLWGGVLWLLLYVVVGAFIGGVGGGDIKLACSLGIIVGSFGVWCVCLSMMCSSIMTVARSVWSRGNAVPHGPSMLLGAVAGVFLCGM</sequence>
<dbReference type="OrthoDB" id="4428077at2"/>
<keyword evidence="1" id="KW-0812">Transmembrane</keyword>
<feature type="transmembrane region" description="Helical" evidence="1">
    <location>
        <begin position="134"/>
        <end position="153"/>
    </location>
</feature>
<dbReference type="GO" id="GO:0004190">
    <property type="term" value="F:aspartic-type endopeptidase activity"/>
    <property type="evidence" value="ECO:0007669"/>
    <property type="project" value="InterPro"/>
</dbReference>
<keyword evidence="4" id="KW-1185">Reference proteome</keyword>
<proteinExistence type="predicted"/>
<dbReference type="Proteomes" id="UP000221653">
    <property type="component" value="Unassembled WGS sequence"/>
</dbReference>
<dbReference type="RefSeq" id="WP_053072902.1">
    <property type="nucleotide sequence ID" value="NZ_LS483464.1"/>
</dbReference>
<feature type="transmembrane region" description="Helical" evidence="1">
    <location>
        <begin position="20"/>
        <end position="38"/>
    </location>
</feature>
<reference evidence="3 4" key="1">
    <citation type="submission" date="2017-10" db="EMBL/GenBank/DDBJ databases">
        <title>Sequencing the genomes of 1000 actinobacteria strains.</title>
        <authorList>
            <person name="Klenk H.-P."/>
        </authorList>
    </citation>
    <scope>NUCLEOTIDE SEQUENCE [LARGE SCALE GENOMIC DNA]</scope>
    <source>
        <strain evidence="3 4">DSM 20688</strain>
    </source>
</reference>
<dbReference type="GO" id="GO:0016020">
    <property type="term" value="C:membrane"/>
    <property type="evidence" value="ECO:0007669"/>
    <property type="project" value="InterPro"/>
</dbReference>
<dbReference type="Gene3D" id="1.20.120.1220">
    <property type="match status" value="1"/>
</dbReference>
<evidence type="ECO:0000313" key="3">
    <source>
        <dbReference type="EMBL" id="PFG28633.1"/>
    </source>
</evidence>
<evidence type="ECO:0000259" key="2">
    <source>
        <dbReference type="Pfam" id="PF01478"/>
    </source>
</evidence>
<dbReference type="EMBL" id="PDJF01000001">
    <property type="protein sequence ID" value="PFG28633.1"/>
    <property type="molecule type" value="Genomic_DNA"/>
</dbReference>
<feature type="transmembrane region" description="Helical" evidence="1">
    <location>
        <begin position="45"/>
        <end position="64"/>
    </location>
</feature>
<dbReference type="STRING" id="1724.GCA_001044175_00382"/>
<name>A0A2A9DPW2_9CORY</name>